<evidence type="ECO:0008006" key="3">
    <source>
        <dbReference type="Google" id="ProtNLM"/>
    </source>
</evidence>
<dbReference type="AlphaFoldDB" id="A0A1P8UHF3"/>
<dbReference type="GO" id="GO:0003887">
    <property type="term" value="F:DNA-directed DNA polymerase activity"/>
    <property type="evidence" value="ECO:0007669"/>
    <property type="project" value="InterPro"/>
</dbReference>
<dbReference type="EMBL" id="CP019434">
    <property type="protein sequence ID" value="APZ43250.1"/>
    <property type="molecule type" value="Genomic_DNA"/>
</dbReference>
<sequence>MTHVDFYVLDTTDETARLRAVCRLAQDVFSAARQLHIHTQDAPQTQRLDSLLWTFQDISFLPHAVAQTGTRTAPITLRHDYTPEAGIDVLINLAVEPPAFFSQFERVIEIVDEQPAVRKAGRTRYRFYRDRGYPLQHHPLNA</sequence>
<dbReference type="GO" id="GO:0006260">
    <property type="term" value="P:DNA replication"/>
    <property type="evidence" value="ECO:0007669"/>
    <property type="project" value="InterPro"/>
</dbReference>
<proteinExistence type="predicted"/>
<accession>A0A1P8UHF3</accession>
<dbReference type="SUPFAM" id="SSF102400">
    <property type="entry name" value="DNA polymerase III chi subunit"/>
    <property type="match status" value="1"/>
</dbReference>
<dbReference type="PANTHER" id="PTHR38767">
    <property type="entry name" value="DNA POLYMERASE III SUBUNIT CHI"/>
    <property type="match status" value="1"/>
</dbReference>
<organism evidence="1 2">
    <name type="scientific">Acidihalobacter ferrooxydans</name>
    <dbReference type="NCBI Taxonomy" id="1765967"/>
    <lineage>
        <taxon>Bacteria</taxon>
        <taxon>Pseudomonadati</taxon>
        <taxon>Pseudomonadota</taxon>
        <taxon>Gammaproteobacteria</taxon>
        <taxon>Chromatiales</taxon>
        <taxon>Ectothiorhodospiraceae</taxon>
        <taxon>Acidihalobacter</taxon>
    </lineage>
</organism>
<reference evidence="1 2" key="1">
    <citation type="submission" date="2017-01" db="EMBL/GenBank/DDBJ databases">
        <title>Draft sequence of Acidihalobacter ferrooxidans strain DSM 14175 (strain V8).</title>
        <authorList>
            <person name="Khaleque H.N."/>
            <person name="Ramsay J.P."/>
            <person name="Murphy R.J.T."/>
            <person name="Kaksonen A.H."/>
            <person name="Boxall N.J."/>
            <person name="Watkin E.L.J."/>
        </authorList>
    </citation>
    <scope>NUCLEOTIDE SEQUENCE [LARGE SCALE GENOMIC DNA]</scope>
    <source>
        <strain evidence="1 2">V8</strain>
    </source>
</reference>
<dbReference type="InterPro" id="IPR036768">
    <property type="entry name" value="PolIII_chi_sf"/>
</dbReference>
<protein>
    <recommendedName>
        <fullName evidence="3">DNA polymerase III subunit chi</fullName>
    </recommendedName>
</protein>
<dbReference type="Proteomes" id="UP000243807">
    <property type="component" value="Chromosome"/>
</dbReference>
<keyword evidence="2" id="KW-1185">Reference proteome</keyword>
<evidence type="ECO:0000313" key="1">
    <source>
        <dbReference type="EMBL" id="APZ43250.1"/>
    </source>
</evidence>
<dbReference type="KEGG" id="afy:BW247_09215"/>
<gene>
    <name evidence="1" type="ORF">BW247_09215</name>
</gene>
<dbReference type="GO" id="GO:0003677">
    <property type="term" value="F:DNA binding"/>
    <property type="evidence" value="ECO:0007669"/>
    <property type="project" value="InterPro"/>
</dbReference>
<dbReference type="STRING" id="1765967.BW247_09215"/>
<dbReference type="RefSeq" id="WP_076836891.1">
    <property type="nucleotide sequence ID" value="NZ_CP019434.1"/>
</dbReference>
<name>A0A1P8UHF3_9GAMM</name>
<evidence type="ECO:0000313" key="2">
    <source>
        <dbReference type="Proteomes" id="UP000243807"/>
    </source>
</evidence>
<dbReference type="Gene3D" id="3.40.50.10110">
    <property type="entry name" value="DNA polymerase III subunit chi"/>
    <property type="match status" value="1"/>
</dbReference>
<dbReference type="PANTHER" id="PTHR38767:SF1">
    <property type="entry name" value="DNA POLYMERASE III SUBUNIT CHI"/>
    <property type="match status" value="1"/>
</dbReference>
<dbReference type="GO" id="GO:0032298">
    <property type="term" value="P:positive regulation of DNA-templated DNA replication initiation"/>
    <property type="evidence" value="ECO:0007669"/>
    <property type="project" value="TreeGrafter"/>
</dbReference>
<dbReference type="OrthoDB" id="5297568at2"/>
<dbReference type="Pfam" id="PF04364">
    <property type="entry name" value="DNA_pol3_chi"/>
    <property type="match status" value="1"/>
</dbReference>
<dbReference type="InterPro" id="IPR007459">
    <property type="entry name" value="DNA_pol3_chi"/>
</dbReference>